<evidence type="ECO:0000313" key="7">
    <source>
        <dbReference type="EMBL" id="AJF22831.1"/>
    </source>
</evidence>
<dbReference type="EC" id="1.6.5.3" evidence="7"/>
<accession>A0A0B5GCM0</accession>
<protein>
    <submittedName>
        <fullName evidence="7">NADH dehydrogenase subunit 2</fullName>
        <ecNumber evidence="7">1.6.5.3</ecNumber>
    </submittedName>
</protein>
<dbReference type="AlphaFoldDB" id="A0A0B5GCM0"/>
<evidence type="ECO:0000256" key="3">
    <source>
        <dbReference type="ARBA" id="ARBA00022989"/>
    </source>
</evidence>
<feature type="transmembrane region" description="Helical" evidence="5">
    <location>
        <begin position="66"/>
        <end position="86"/>
    </location>
</feature>
<reference evidence="7" key="1">
    <citation type="journal article" date="2014" name="Nucleic Acids Res.">
        <title>Widespread occurrence of organelle genome-encoded 5S rRNAs including permuted molecules.</title>
        <authorList>
            <person name="Valach M."/>
            <person name="Burger G."/>
            <person name="Gray M.W."/>
            <person name="Lang B.F."/>
        </authorList>
    </citation>
    <scope>NUCLEOTIDE SEQUENCE</scope>
    <source>
        <strain evidence="7">ATCC 50344</strain>
    </source>
</reference>
<feature type="transmembrane region" description="Helical" evidence="5">
    <location>
        <begin position="248"/>
        <end position="271"/>
    </location>
</feature>
<feature type="transmembrane region" description="Helical" evidence="5">
    <location>
        <begin position="338"/>
        <end position="359"/>
    </location>
</feature>
<feature type="transmembrane region" description="Helical" evidence="5">
    <location>
        <begin position="21"/>
        <end position="46"/>
    </location>
</feature>
<feature type="transmembrane region" description="Helical" evidence="5">
    <location>
        <begin position="154"/>
        <end position="176"/>
    </location>
</feature>
<dbReference type="PANTHER" id="PTHR22773">
    <property type="entry name" value="NADH DEHYDROGENASE"/>
    <property type="match status" value="1"/>
</dbReference>
<evidence type="ECO:0000256" key="5">
    <source>
        <dbReference type="SAM" id="Phobius"/>
    </source>
</evidence>
<feature type="transmembrane region" description="Helical" evidence="5">
    <location>
        <begin position="380"/>
        <end position="402"/>
    </location>
</feature>
<feature type="domain" description="NADH:quinone oxidoreductase/Mrp antiporter transmembrane" evidence="6">
    <location>
        <begin position="119"/>
        <end position="429"/>
    </location>
</feature>
<dbReference type="EMBL" id="KP165385">
    <property type="protein sequence ID" value="AJF22831.1"/>
    <property type="molecule type" value="Genomic_DNA"/>
</dbReference>
<geneLocation type="mitochondrion" evidence="7"/>
<evidence type="ECO:0000256" key="1">
    <source>
        <dbReference type="ARBA" id="ARBA00004141"/>
    </source>
</evidence>
<name>A0A0B5GCM0_9EUKA</name>
<dbReference type="GO" id="GO:0016491">
    <property type="term" value="F:oxidoreductase activity"/>
    <property type="evidence" value="ECO:0007669"/>
    <property type="project" value="UniProtKB-KW"/>
</dbReference>
<keyword evidence="7" id="KW-0496">Mitochondrion</keyword>
<feature type="transmembrane region" description="Helical" evidence="5">
    <location>
        <begin position="283"/>
        <end position="304"/>
    </location>
</feature>
<evidence type="ECO:0000256" key="4">
    <source>
        <dbReference type="ARBA" id="ARBA00023136"/>
    </source>
</evidence>
<keyword evidence="7" id="KW-0560">Oxidoreductase</keyword>
<feature type="transmembrane region" description="Helical" evidence="5">
    <location>
        <begin position="217"/>
        <end position="241"/>
    </location>
</feature>
<comment type="subcellular location">
    <subcellularLocation>
        <location evidence="1">Membrane</location>
        <topology evidence="1">Multi-pass membrane protein</topology>
    </subcellularLocation>
</comment>
<organism evidence="7">
    <name type="scientific">Paracercomonas marina</name>
    <dbReference type="NCBI Taxonomy" id="372086"/>
    <lineage>
        <taxon>Eukaryota</taxon>
        <taxon>Sar</taxon>
        <taxon>Rhizaria</taxon>
        <taxon>Cercozoa</taxon>
        <taxon>Cercomonadida</taxon>
        <taxon>Cercomonadidae</taxon>
        <taxon>Paracercomonas</taxon>
    </lineage>
</organism>
<dbReference type="GeneID" id="22975978"/>
<feature type="transmembrane region" description="Helical" evidence="5">
    <location>
        <begin position="311"/>
        <end position="332"/>
    </location>
</feature>
<keyword evidence="3 5" id="KW-1133">Transmembrane helix</keyword>
<feature type="transmembrane region" description="Helical" evidence="5">
    <location>
        <begin position="473"/>
        <end position="494"/>
    </location>
</feature>
<sequence>MLVIFGGFFFYLYKQDKTSAVLSFFKSLINSFILYSIVISVNFFVVKNSITCILLMEGTLLNHPSLIIGKLVLSLLGVLFLSAAYLDAAHNKFTAIELPFLLGIILWLFIFSLYCFNFIVLFLLMEAITLLVVVSNTLYFVFTGPKLIKPLIQFFILNLLMSTFYLLGVALLLYVVPDAGAYTLSYGNIWNAFQSLCQDTVLGVALEMSAFLMYFKLTISFMLITFVFKLTLAPFSIWVVSVYSNLPFLFLFLIMTIYKIVYALLFLRLFVNVLGYIDVLHVFWQNVIFLFVVPSMFVGCLAYRSQDLKTILAYTTISQMGYVVGGFMVANVDAIKFALIYLFVYSLQIIGIFIIFLVLQSKYNFTHLNQLFLVKKYNKLYYYILITIFFSLAGIPPLSGFFTKFFLFLHIYDSGFFVIAILGLISGFIMSLIYLQIVLQLIVIKPSHTEIMQFEHSKKVLTTGTSTMTYNRIVYSLHCFLVGLYIFNFSFIFILPKVEYISEVFVYGFIFFIITLVIGKWII</sequence>
<proteinExistence type="predicted"/>
<evidence type="ECO:0000256" key="2">
    <source>
        <dbReference type="ARBA" id="ARBA00022692"/>
    </source>
</evidence>
<feature type="transmembrane region" description="Helical" evidence="5">
    <location>
        <begin position="93"/>
        <end position="114"/>
    </location>
</feature>
<feature type="transmembrane region" description="Helical" evidence="5">
    <location>
        <begin position="120"/>
        <end position="142"/>
    </location>
</feature>
<keyword evidence="4 5" id="KW-0472">Membrane</keyword>
<feature type="transmembrane region" description="Helical" evidence="5">
    <location>
        <begin position="414"/>
        <end position="435"/>
    </location>
</feature>
<keyword evidence="2 5" id="KW-0812">Transmembrane</keyword>
<dbReference type="GO" id="GO:0016020">
    <property type="term" value="C:membrane"/>
    <property type="evidence" value="ECO:0007669"/>
    <property type="project" value="UniProtKB-SubCell"/>
</dbReference>
<dbReference type="InterPro" id="IPR001750">
    <property type="entry name" value="ND/Mrp_TM"/>
</dbReference>
<evidence type="ECO:0000259" key="6">
    <source>
        <dbReference type="Pfam" id="PF00361"/>
    </source>
</evidence>
<dbReference type="Pfam" id="PF00361">
    <property type="entry name" value="Proton_antipo_M"/>
    <property type="match status" value="1"/>
</dbReference>
<gene>
    <name evidence="7" type="primary">nad2</name>
</gene>
<dbReference type="RefSeq" id="YP_009118076.1">
    <property type="nucleotide sequence ID" value="NC_026310.1"/>
</dbReference>
<feature type="transmembrane region" description="Helical" evidence="5">
    <location>
        <begin position="500"/>
        <end position="522"/>
    </location>
</feature>